<dbReference type="Pfam" id="PF08548">
    <property type="entry name" value="Peptidase_M10_C"/>
    <property type="match status" value="1"/>
</dbReference>
<evidence type="ECO:0000256" key="2">
    <source>
        <dbReference type="ARBA" id="ARBA00004613"/>
    </source>
</evidence>
<keyword evidence="8" id="KW-1185">Reference proteome</keyword>
<dbReference type="InterPro" id="IPR013858">
    <property type="entry name" value="Peptidase_M10B_C"/>
</dbReference>
<evidence type="ECO:0000256" key="3">
    <source>
        <dbReference type="ARBA" id="ARBA00022525"/>
    </source>
</evidence>
<dbReference type="InterPro" id="IPR001343">
    <property type="entry name" value="Hemolysn_Ca-bd"/>
</dbReference>
<comment type="cofactor">
    <cofactor evidence="1">
        <name>Ca(2+)</name>
        <dbReference type="ChEBI" id="CHEBI:29108"/>
    </cofactor>
</comment>
<evidence type="ECO:0000259" key="6">
    <source>
        <dbReference type="Pfam" id="PF08548"/>
    </source>
</evidence>
<dbReference type="RefSeq" id="WP_335422208.1">
    <property type="nucleotide sequence ID" value="NZ_JBALHR010000004.1"/>
</dbReference>
<dbReference type="PANTHER" id="PTHR38340">
    <property type="entry name" value="S-LAYER PROTEIN"/>
    <property type="match status" value="1"/>
</dbReference>
<comment type="caution">
    <text evidence="7">The sequence shown here is derived from an EMBL/GenBank/DDBJ whole genome shotgun (WGS) entry which is preliminary data.</text>
</comment>
<gene>
    <name evidence="7" type="ORF">V6590_09315</name>
</gene>
<name>A0ABU8BUI5_9RHOB</name>
<dbReference type="PANTHER" id="PTHR38340:SF1">
    <property type="entry name" value="S-LAYER PROTEIN"/>
    <property type="match status" value="1"/>
</dbReference>
<evidence type="ECO:0000313" key="8">
    <source>
        <dbReference type="Proteomes" id="UP001431963"/>
    </source>
</evidence>
<dbReference type="InterPro" id="IPR011049">
    <property type="entry name" value="Serralysin-like_metalloprot_C"/>
</dbReference>
<dbReference type="PROSITE" id="PS00330">
    <property type="entry name" value="HEMOLYSIN_CALCIUM"/>
    <property type="match status" value="7"/>
</dbReference>
<dbReference type="SUPFAM" id="SSF51120">
    <property type="entry name" value="beta-Roll"/>
    <property type="match status" value="5"/>
</dbReference>
<evidence type="ECO:0000256" key="4">
    <source>
        <dbReference type="ARBA" id="ARBA00022737"/>
    </source>
</evidence>
<dbReference type="Pfam" id="PF00353">
    <property type="entry name" value="HemolysinCabind"/>
    <property type="match status" value="7"/>
</dbReference>
<reference evidence="7" key="1">
    <citation type="submission" date="2024-02" db="EMBL/GenBank/DDBJ databases">
        <title>Genome sequences of strain Gemmobacter sp. JM10B15.</title>
        <authorList>
            <person name="Zhang M."/>
        </authorList>
    </citation>
    <scope>NUCLEOTIDE SEQUENCE</scope>
    <source>
        <strain evidence="7">JM10B15</strain>
    </source>
</reference>
<dbReference type="EMBL" id="JBALHR010000004">
    <property type="protein sequence ID" value="MEH7828351.1"/>
    <property type="molecule type" value="Genomic_DNA"/>
</dbReference>
<feature type="domain" description="Peptidase M10 serralysin C-terminal" evidence="6">
    <location>
        <begin position="372"/>
        <end position="448"/>
    </location>
</feature>
<sequence>MLAGVTDIALRVVDGVVQVFTTTRAGGGILALRLDQTDDGLTLIDQQGLAASNVLSAPGRLAVLDNGVLASFGGWASRPIGYALDDRGMIGAERGFANGPSGVVVAQAFSGGTVVLAMKDSAFVEVWQIADNGSMSRRSVTQLTDPATLGVTIADLQIVTIGSRSFVLSLSTAAETVTVAELSSDGRLSVISQVGAPAGLGISAPSALEVVQTGGNTWVFLAGGGSSSISVLLLGSNGRIRLTDHIVDTLDTRFQSVQAMATVVVGDRVFVFAGGNDEGLSAFMLLPDGKLVSVAQQLLTDRMPLDNISAIEAVLVNGRIEVIIGTEGSGVLRLSLDPGTLARQQVGRQDNDRLIGGGNNDLLAGGAGNDTLQGGAGDDILVDGTGRDEMTGGSGADLFVLLADGEADTIRDFTPGQDRLDLSNWGRVYSIEVVESLERPDMLILRWNDEIVYIYSSSGRPLPSETFTSSDLFGLWHVVAPPVNPGLRLLGTTGNDTLEGGAGADTFVGGSGGRDVIRGGGGFDLVDYGAVQAPVLADLNTQAATAGSIVQDRLEGIEGLAGGRLDDTLRGDGGGNRLLGRGGLDVLIGRKGADTLDGGEANDTLDGGSGADLMIGGQGIDTVTWAEARSAVRIDLASGSFRGAAKGDRLDGVEVLVGSRFGDRIAGTDRADVFVGGSGNDRLEGRSGNDSLSGGAGSDTLIGGLGDDTLNGGSGLKDWVWYDGLPAVSITLGTKAVQTTGGAGRDIITGIENARGGDGNDRLSGNKRANILQGGAGDDTLAGQRGNDTLRGGQGNDRLAGGTGYDVADYRDARANLQIDLAKQGGQQTGHGRDTLIGIEALLGGSGNDRLLGNAGNNRLSGNSGADQLFGRNGNDTLSGGSARDRLVGGVGDDVLTGGSGGDVFVFGSGRDTIRDASRAEGDRVHLDLSDLGLGSNTTVSSVITRFARDTGADVVLDFGNQGRLLLEDVPNLDALRAMLVLI</sequence>
<feature type="region of interest" description="Disordered" evidence="5">
    <location>
        <begin position="773"/>
        <end position="798"/>
    </location>
</feature>
<evidence type="ECO:0000256" key="1">
    <source>
        <dbReference type="ARBA" id="ARBA00001913"/>
    </source>
</evidence>
<evidence type="ECO:0000313" key="7">
    <source>
        <dbReference type="EMBL" id="MEH7828351.1"/>
    </source>
</evidence>
<dbReference type="PRINTS" id="PR00313">
    <property type="entry name" value="CABNDNGRPT"/>
</dbReference>
<comment type="subcellular location">
    <subcellularLocation>
        <location evidence="2">Secreted</location>
    </subcellularLocation>
</comment>
<proteinExistence type="predicted"/>
<accession>A0ABU8BUI5</accession>
<keyword evidence="4" id="KW-0677">Repeat</keyword>
<organism evidence="7 8">
    <name type="scientific">Gemmobacter denitrificans</name>
    <dbReference type="NCBI Taxonomy" id="3123040"/>
    <lineage>
        <taxon>Bacteria</taxon>
        <taxon>Pseudomonadati</taxon>
        <taxon>Pseudomonadota</taxon>
        <taxon>Alphaproteobacteria</taxon>
        <taxon>Rhodobacterales</taxon>
        <taxon>Paracoccaceae</taxon>
        <taxon>Gemmobacter</taxon>
    </lineage>
</organism>
<evidence type="ECO:0000256" key="5">
    <source>
        <dbReference type="SAM" id="MobiDB-lite"/>
    </source>
</evidence>
<dbReference type="InterPro" id="IPR018511">
    <property type="entry name" value="Hemolysin-typ_Ca-bd_CS"/>
</dbReference>
<feature type="region of interest" description="Disordered" evidence="5">
    <location>
        <begin position="676"/>
        <end position="698"/>
    </location>
</feature>
<dbReference type="InterPro" id="IPR050557">
    <property type="entry name" value="RTX_toxin/Mannuronan_C5-epim"/>
</dbReference>
<dbReference type="Proteomes" id="UP001431963">
    <property type="component" value="Unassembled WGS sequence"/>
</dbReference>
<protein>
    <submittedName>
        <fullName evidence="7">Calcium-binding protein</fullName>
    </submittedName>
</protein>
<keyword evidence="3" id="KW-0964">Secreted</keyword>
<dbReference type="Gene3D" id="2.150.10.10">
    <property type="entry name" value="Serralysin-like metalloprotease, C-terminal"/>
    <property type="match status" value="5"/>
</dbReference>